<feature type="region of interest" description="Disordered" evidence="1">
    <location>
        <begin position="29"/>
        <end position="73"/>
    </location>
</feature>
<accession>A0A328CCE2</accession>
<dbReference type="InterPro" id="IPR011042">
    <property type="entry name" value="6-blade_b-propeller_TolB-like"/>
</dbReference>
<dbReference type="InterPro" id="IPR011048">
    <property type="entry name" value="Haem_d1_sf"/>
</dbReference>
<dbReference type="SUPFAM" id="SSF101898">
    <property type="entry name" value="NHL repeat"/>
    <property type="match status" value="1"/>
</dbReference>
<sequence length="1029" mass="107653">MPYSRASLSLRWLALTAALALSLNACSDDVPSGGGDGEPDTDLTQPDTDTDTGGGPQPDASEDTDVAPEPPACNPAVDPECPCNAGQFRRCFSGGDPAAIPAGSSCQAGFQRCVDGQWAETCEGEVLPPDGGDCAPPLNPQECPGHINEAGECVEGPGSDPADPNVLCQQGSTGGLGDRCSCEVPEGGEDYLREDQPCYTGPVETLGVGLCKAGVRSCQADGQWGTCSGQITPEAEVCGDSLDNDCDGVVDNGCEYCPPGVTDCESGLIELPCPDGSPRNACGSCGEVAEREICGDGLDNDCDARVDEGCGCSASSQACYTGPAEFAGVGACQMGVQRCAGEFWGACEGSVLPTPELCGPDGTGDNIDNDCDGEVDEGCGCAEGDTRACGTDTGICQRGTQTCSAGQWSACQNAIAPGPEVCNGEDSNCNGIIDDGLRNACGECQGPCYVHDSDPAAGGVFDGGAEFVDATDENNPTGRPGVSLTRQSFFPPYLWAANSSGTLSRGTVSKFNTDTGEEDARYWVGHNPSRTAVDLDGNMWVVGRNDGRVTKVLWDTTACGPGETSRRLPDGSVTQVNSSGAPLADPCVVYSKNPSTEASNNTTSYNSGRGVAVDPQGNIWIGYSAHDGAVQRISPNPPYQASDIYVPSNIPTYAPDADGVQRPTGATASAGQVYGLVGDSQGYIYAAALWDGVGLPRFNTHTLEWDRYYTGFNCGVYGIAVDADDRIWMACSGSDWGPNHGDAGGGVAVFDPATEKVHRFYVPNAMQGVVADPAVHNGQQVVTSCPSTTSCARSWRTHAIAVEPATGDVWAAVRSNGHLLRLHFNETNPAQSTWSFIPALREGQGWINGMTSGGDMRGVGFDRLGYAWHLGMSSQLIFKVDPITGDTLGGFPAGTDGHYTYSDFTGATAFNFTAPRGFWRYYFDSGFPTAILDEITVEATVPAGTSLGVRVRGRDLNGNPTSGWVPVDQAQGSSDYLDYPTGALTHTFDIRSAGAAVQGQEFEIEVRMTTDDSDVRPFLHDLRIEWSRP</sequence>
<dbReference type="Proteomes" id="UP000249169">
    <property type="component" value="Unassembled WGS sequence"/>
</dbReference>
<gene>
    <name evidence="3" type="ORF">DL240_03665</name>
</gene>
<evidence type="ECO:0000313" key="4">
    <source>
        <dbReference type="Proteomes" id="UP000249169"/>
    </source>
</evidence>
<dbReference type="AlphaFoldDB" id="A0A328CCE2"/>
<dbReference type="RefSeq" id="WP_111728492.1">
    <property type="nucleotide sequence ID" value="NZ_QHKO01000001.1"/>
</dbReference>
<dbReference type="SUPFAM" id="SSF51004">
    <property type="entry name" value="C-terminal (heme d1) domain of cytochrome cd1-nitrite reductase"/>
    <property type="match status" value="1"/>
</dbReference>
<evidence type="ECO:0000313" key="3">
    <source>
        <dbReference type="EMBL" id="RAL25320.1"/>
    </source>
</evidence>
<proteinExistence type="predicted"/>
<dbReference type="InterPro" id="IPR021655">
    <property type="entry name" value="Put_metal-bd"/>
</dbReference>
<feature type="chain" id="PRO_5016330278" evidence="2">
    <location>
        <begin position="28"/>
        <end position="1029"/>
    </location>
</feature>
<evidence type="ECO:0000256" key="1">
    <source>
        <dbReference type="SAM" id="MobiDB-lite"/>
    </source>
</evidence>
<reference evidence="3 4" key="1">
    <citation type="submission" date="2018-05" db="EMBL/GenBank/DDBJ databases">
        <title>Lujinxingia marina gen. nov. sp. nov., a new facultative anaerobic member of the class Deltaproteobacteria, and proposal of Lujinxingaceae fam. nov.</title>
        <authorList>
            <person name="Li C.-M."/>
        </authorList>
    </citation>
    <scope>NUCLEOTIDE SEQUENCE [LARGE SCALE GENOMIC DNA]</scope>
    <source>
        <strain evidence="3 4">B210</strain>
    </source>
</reference>
<organism evidence="3 4">
    <name type="scientific">Lujinxingia litoralis</name>
    <dbReference type="NCBI Taxonomy" id="2211119"/>
    <lineage>
        <taxon>Bacteria</taxon>
        <taxon>Deltaproteobacteria</taxon>
        <taxon>Bradymonadales</taxon>
        <taxon>Lujinxingiaceae</taxon>
        <taxon>Lujinxingia</taxon>
    </lineage>
</organism>
<dbReference type="Gene3D" id="2.120.10.30">
    <property type="entry name" value="TolB, C-terminal domain"/>
    <property type="match status" value="1"/>
</dbReference>
<keyword evidence="2" id="KW-0732">Signal</keyword>
<dbReference type="Pfam" id="PF11617">
    <property type="entry name" value="Cu-binding_MopE"/>
    <property type="match status" value="4"/>
</dbReference>
<keyword evidence="4" id="KW-1185">Reference proteome</keyword>
<dbReference type="OrthoDB" id="5526248at2"/>
<evidence type="ECO:0000256" key="2">
    <source>
        <dbReference type="SAM" id="SignalP"/>
    </source>
</evidence>
<feature type="signal peptide" evidence="2">
    <location>
        <begin position="1"/>
        <end position="27"/>
    </location>
</feature>
<protein>
    <submittedName>
        <fullName evidence="3">Uncharacterized protein</fullName>
    </submittedName>
</protein>
<comment type="caution">
    <text evidence="3">The sequence shown here is derived from an EMBL/GenBank/DDBJ whole genome shotgun (WGS) entry which is preliminary data.</text>
</comment>
<dbReference type="EMBL" id="QHKO01000001">
    <property type="protein sequence ID" value="RAL25320.1"/>
    <property type="molecule type" value="Genomic_DNA"/>
</dbReference>
<name>A0A328CCE2_9DELT</name>